<keyword evidence="2 8" id="KW-0028">Amino-acid biosynthesis</keyword>
<feature type="binding site" evidence="8">
    <location>
        <position position="90"/>
    </location>
    <ligand>
        <name>Zn(2+)</name>
        <dbReference type="ChEBI" id="CHEBI:29105"/>
        <label>1</label>
    </ligand>
</feature>
<evidence type="ECO:0000313" key="10">
    <source>
        <dbReference type="EMBL" id="USH00030.1"/>
    </source>
</evidence>
<evidence type="ECO:0000256" key="5">
    <source>
        <dbReference type="ARBA" id="ARBA00022833"/>
    </source>
</evidence>
<evidence type="ECO:0000256" key="6">
    <source>
        <dbReference type="ARBA" id="ARBA00023154"/>
    </source>
</evidence>
<keyword evidence="6 8" id="KW-0457">Lysine biosynthesis</keyword>
<dbReference type="AlphaFoldDB" id="A0A9E7M9V4"/>
<dbReference type="EC" id="3.5.1.132" evidence="8"/>
<feature type="binding site" evidence="8">
    <location>
        <position position="298"/>
    </location>
    <ligand>
        <name>Zn(2+)</name>
        <dbReference type="ChEBI" id="CHEBI:29105"/>
        <label>2</label>
    </ligand>
</feature>
<comment type="catalytic activity">
    <reaction evidence="8">
        <text>[amino-group carrier protein]-C-terminal-gamma-(L-lysyl)-L-glutamate + H2O = [amino-group carrier protein]-C-terminal-L-glutamate + L-lysine</text>
        <dbReference type="Rhea" id="RHEA:48684"/>
        <dbReference type="Rhea" id="RHEA-COMP:9693"/>
        <dbReference type="Rhea" id="RHEA-COMP:9715"/>
        <dbReference type="ChEBI" id="CHEBI:15377"/>
        <dbReference type="ChEBI" id="CHEBI:32551"/>
        <dbReference type="ChEBI" id="CHEBI:78525"/>
        <dbReference type="ChEBI" id="CHEBI:78526"/>
        <dbReference type="EC" id="3.5.1.130"/>
    </reaction>
</comment>
<dbReference type="GO" id="GO:0019878">
    <property type="term" value="P:lysine biosynthetic process via aminoadipic acid"/>
    <property type="evidence" value="ECO:0007669"/>
    <property type="project" value="UniProtKB-UniRule"/>
</dbReference>
<keyword evidence="1 8" id="KW-0963">Cytoplasm</keyword>
<evidence type="ECO:0000256" key="7">
    <source>
        <dbReference type="ARBA" id="ARBA00023285"/>
    </source>
</evidence>
<dbReference type="RefSeq" id="WP_251949295.1">
    <property type="nucleotide sequence ID" value="NZ_CP080572.1"/>
</dbReference>
<comment type="similarity">
    <text evidence="8">Belongs to the peptidase M20A family. LysK subfamily.</text>
</comment>
<keyword evidence="7 8" id="KW-0170">Cobalt</keyword>
<evidence type="ECO:0000256" key="4">
    <source>
        <dbReference type="ARBA" id="ARBA00022801"/>
    </source>
</evidence>
<evidence type="ECO:0000256" key="3">
    <source>
        <dbReference type="ARBA" id="ARBA00022723"/>
    </source>
</evidence>
<dbReference type="Pfam" id="PF01546">
    <property type="entry name" value="Peptidase_M20"/>
    <property type="match status" value="1"/>
</dbReference>
<comment type="pathway">
    <text evidence="8">Amino-acid biosynthesis; L-arginine biosynthesis.</text>
</comment>
<feature type="active site" evidence="8">
    <location>
        <position position="68"/>
    </location>
</feature>
<feature type="binding site" evidence="8">
    <location>
        <position position="118"/>
    </location>
    <ligand>
        <name>Zn(2+)</name>
        <dbReference type="ChEBI" id="CHEBI:29105"/>
        <label>2</label>
    </ligand>
</feature>
<comment type="catalytic activity">
    <reaction evidence="8">
        <text>[amino-group carrier protein]-C-terminal-gamma-(L-ornithyl)-L-glutamate + H2O = [amino-group carrier protein]-C-terminal-L-glutamate + L-ornithine</text>
        <dbReference type="Rhea" id="RHEA:52676"/>
        <dbReference type="Rhea" id="RHEA-COMP:9693"/>
        <dbReference type="Rhea" id="RHEA-COMP:13328"/>
        <dbReference type="ChEBI" id="CHEBI:15377"/>
        <dbReference type="ChEBI" id="CHEBI:46911"/>
        <dbReference type="ChEBI" id="CHEBI:78525"/>
        <dbReference type="ChEBI" id="CHEBI:136763"/>
        <dbReference type="EC" id="3.5.1.132"/>
    </reaction>
</comment>
<evidence type="ECO:0000256" key="9">
    <source>
        <dbReference type="PIRSR" id="PIRSR001123-2"/>
    </source>
</evidence>
<dbReference type="GO" id="GO:0050897">
    <property type="term" value="F:cobalt ion binding"/>
    <property type="evidence" value="ECO:0007669"/>
    <property type="project" value="UniProtKB-UniRule"/>
</dbReference>
<dbReference type="Gene3D" id="3.40.630.10">
    <property type="entry name" value="Zn peptidases"/>
    <property type="match status" value="2"/>
</dbReference>
<comment type="subcellular location">
    <subcellularLocation>
        <location evidence="8">Cytoplasm</location>
    </subcellularLocation>
</comment>
<dbReference type="NCBIfam" id="NF003367">
    <property type="entry name" value="PRK04443.1"/>
    <property type="match status" value="1"/>
</dbReference>
<dbReference type="GO" id="GO:0005737">
    <property type="term" value="C:cytoplasm"/>
    <property type="evidence" value="ECO:0007669"/>
    <property type="project" value="UniProtKB-SubCell"/>
</dbReference>
<evidence type="ECO:0000256" key="8">
    <source>
        <dbReference type="HAMAP-Rule" id="MF_01120"/>
    </source>
</evidence>
<proteinExistence type="inferred from homology"/>
<dbReference type="InterPro" id="IPR010175">
    <property type="entry name" value="LysK"/>
</dbReference>
<dbReference type="KEGG" id="thei:K1720_00635"/>
<feature type="binding site" evidence="8">
    <location>
        <position position="139"/>
    </location>
    <ligand>
        <name>Zn(2+)</name>
        <dbReference type="ChEBI" id="CHEBI:29105"/>
        <label>1</label>
    </ligand>
</feature>
<sequence>MVSEEEKIEFLKELVSIYSPSGQEEEVAKFLVESFESFGVDAYIDEVGNVIAEKKGKGNRILLAGHMDTVEGVIPVKIENNYLWGRGSVDAKGPLATFFFAFIESKANLIFASLVDEEGFSKGAKNLSIPQPNFIIIGEPSGFDGVTIGYKGSLTMKFIEKVEKFHGSLSSKGAAEKLIEKWFEISKDFNEGFDKPNGRILRFEAYERDFDFYGEMIVNIRTPIDYQPPIKGEILDFVPAYEVSVKSPLVRTFVRAIRENGIKPRLKKKSGTADMNILAPKFKVDAVAYGPGDSKLDHTPHERLNLEEYLKAIKVLKTALEEIKILQPPKE</sequence>
<dbReference type="GO" id="GO:0042450">
    <property type="term" value="P:L-arginine biosynthetic process via ornithine"/>
    <property type="evidence" value="ECO:0007669"/>
    <property type="project" value="UniProtKB-UniRule"/>
</dbReference>
<keyword evidence="3 8" id="KW-0479">Metal-binding</keyword>
<dbReference type="EC" id="3.5.1.130" evidence="8"/>
<dbReference type="PROSITE" id="PS00758">
    <property type="entry name" value="ARGE_DAPE_CPG2_1"/>
    <property type="match status" value="1"/>
</dbReference>
<keyword evidence="4 8" id="KW-0378">Hydrolase</keyword>
<dbReference type="InterPro" id="IPR001261">
    <property type="entry name" value="ArgE/DapE_CS"/>
</dbReference>
<dbReference type="Proteomes" id="UP001056425">
    <property type="component" value="Chromosome"/>
</dbReference>
<protein>
    <recommendedName>
        <fullName evidence="8">Putative [LysW]-lysine/[LysW]-ornithine hydrolase</fullName>
        <ecNumber evidence="8">3.5.1.130</ecNumber>
        <ecNumber evidence="8">3.5.1.132</ecNumber>
    </recommendedName>
</protein>
<dbReference type="InterPro" id="IPR002933">
    <property type="entry name" value="Peptidase_M20"/>
</dbReference>
<accession>A0A9E7M9V4</accession>
<keyword evidence="11" id="KW-1185">Reference proteome</keyword>
<feature type="binding site" evidence="8 9">
    <location>
        <position position="66"/>
    </location>
    <ligand>
        <name>Zn(2+)</name>
        <dbReference type="ChEBI" id="CHEBI:29105"/>
        <label>1</label>
    </ligand>
</feature>
<dbReference type="PANTHER" id="PTHR43808">
    <property type="entry name" value="ACETYLORNITHINE DEACETYLASE"/>
    <property type="match status" value="1"/>
</dbReference>
<dbReference type="NCBIfam" id="TIGR01902">
    <property type="entry name" value="dapE-lys-deAc"/>
    <property type="match status" value="1"/>
</dbReference>
<dbReference type="GO" id="GO:0008270">
    <property type="term" value="F:zinc ion binding"/>
    <property type="evidence" value="ECO:0007669"/>
    <property type="project" value="UniProtKB-UniRule"/>
</dbReference>
<dbReference type="SUPFAM" id="SSF53187">
    <property type="entry name" value="Zn-dependent exopeptidases"/>
    <property type="match status" value="1"/>
</dbReference>
<dbReference type="PANTHER" id="PTHR43808:SF28">
    <property type="entry name" value="[LYSW]-LYSINE_[LYSW]-ORNITHINE HYDROLASE"/>
    <property type="match status" value="1"/>
</dbReference>
<gene>
    <name evidence="8" type="primary">lysK</name>
    <name evidence="10" type="ORF">K1720_00635</name>
</gene>
<feature type="binding site" evidence="8">
    <location>
        <position position="90"/>
    </location>
    <ligand>
        <name>Zn(2+)</name>
        <dbReference type="ChEBI" id="CHEBI:29105"/>
        <label>2</label>
    </ligand>
</feature>
<organism evidence="10 11">
    <name type="scientific">Thermococcus argininiproducens</name>
    <dbReference type="NCBI Taxonomy" id="2866384"/>
    <lineage>
        <taxon>Archaea</taxon>
        <taxon>Methanobacteriati</taxon>
        <taxon>Methanobacteriota</taxon>
        <taxon>Thermococci</taxon>
        <taxon>Thermococcales</taxon>
        <taxon>Thermococcaceae</taxon>
        <taxon>Thermococcus</taxon>
    </lineage>
</organism>
<comment type="function">
    <text evidence="8">Catalyzes the release of L-lysine from [LysW]-gamma-L-lysine and the release of L-ornithine from [LysW]-L-ornithine.</text>
</comment>
<reference evidence="10 11" key="1">
    <citation type="submission" date="2021-08" db="EMBL/GenBank/DDBJ databases">
        <title>Thermococcus onnuriiensis IOH2.</title>
        <authorList>
            <person name="Park Y.-J."/>
        </authorList>
    </citation>
    <scope>NUCLEOTIDE SEQUENCE [LARGE SCALE GENOMIC DNA]</scope>
    <source>
        <strain evidence="10 11">IOH2</strain>
    </source>
</reference>
<dbReference type="GO" id="GO:0016811">
    <property type="term" value="F:hydrolase activity, acting on carbon-nitrogen (but not peptide) bonds, in linear amides"/>
    <property type="evidence" value="ECO:0007669"/>
    <property type="project" value="UniProtKB-UniRule"/>
</dbReference>
<dbReference type="GeneID" id="72776804"/>
<dbReference type="HAMAP" id="MF_01120">
    <property type="entry name" value="LysK"/>
    <property type="match status" value="1"/>
</dbReference>
<feature type="active site" description="Proton acceptor" evidence="8">
    <location>
        <position position="117"/>
    </location>
</feature>
<comment type="pathway">
    <text evidence="8">Amino-acid biosynthesis; L-lysine biosynthesis via AAA pathway; L-lysine from L-alpha-aminoadipate (Thermus route): step 5/5.</text>
</comment>
<evidence type="ECO:0000256" key="1">
    <source>
        <dbReference type="ARBA" id="ARBA00022490"/>
    </source>
</evidence>
<dbReference type="EMBL" id="CP080572">
    <property type="protein sequence ID" value="USH00030.1"/>
    <property type="molecule type" value="Genomic_DNA"/>
</dbReference>
<dbReference type="InterPro" id="IPR050072">
    <property type="entry name" value="Peptidase_M20A"/>
</dbReference>
<evidence type="ECO:0000256" key="2">
    <source>
        <dbReference type="ARBA" id="ARBA00022605"/>
    </source>
</evidence>
<comment type="cofactor">
    <cofactor evidence="9">
        <name>a divalent metal cation</name>
        <dbReference type="ChEBI" id="CHEBI:60240"/>
    </cofactor>
    <text evidence="9">Binds 2 divalent metal cations per subunit.</text>
</comment>
<keyword evidence="8" id="KW-0055">Arginine biosynthesis</keyword>
<comment type="cofactor">
    <cofactor evidence="8">
        <name>Zn(2+)</name>
        <dbReference type="ChEBI" id="CHEBI:29105"/>
    </cofactor>
    <cofactor evidence="8">
        <name>Co(2+)</name>
        <dbReference type="ChEBI" id="CHEBI:48828"/>
    </cofactor>
    <text evidence="8">Binds 2 Zn(2+) or Co(2+) ions per subunit.</text>
</comment>
<keyword evidence="5 8" id="KW-0862">Zinc</keyword>
<evidence type="ECO:0000313" key="11">
    <source>
        <dbReference type="Proteomes" id="UP001056425"/>
    </source>
</evidence>
<name>A0A9E7M9V4_9EURY</name>